<comment type="catalytic activity">
    <reaction evidence="10 11">
        <text>tRNA(Phe) + L-phenylalanine + ATP = L-phenylalanyl-tRNA(Phe) + AMP + diphosphate + H(+)</text>
        <dbReference type="Rhea" id="RHEA:19413"/>
        <dbReference type="Rhea" id="RHEA-COMP:9668"/>
        <dbReference type="Rhea" id="RHEA-COMP:9699"/>
        <dbReference type="ChEBI" id="CHEBI:15378"/>
        <dbReference type="ChEBI" id="CHEBI:30616"/>
        <dbReference type="ChEBI" id="CHEBI:33019"/>
        <dbReference type="ChEBI" id="CHEBI:58095"/>
        <dbReference type="ChEBI" id="CHEBI:78442"/>
        <dbReference type="ChEBI" id="CHEBI:78531"/>
        <dbReference type="ChEBI" id="CHEBI:456215"/>
        <dbReference type="EC" id="6.1.1.20"/>
    </reaction>
</comment>
<dbReference type="CDD" id="cd00769">
    <property type="entry name" value="PheRS_beta_core"/>
    <property type="match status" value="1"/>
</dbReference>
<dbReference type="Gene3D" id="3.50.40.10">
    <property type="entry name" value="Phenylalanyl-trna Synthetase, Chain B, domain 3"/>
    <property type="match status" value="1"/>
</dbReference>
<dbReference type="InterPro" id="IPR004532">
    <property type="entry name" value="Phe-tRNA-ligase_IIc_bsu_bact"/>
</dbReference>
<organism evidence="14">
    <name type="scientific">Ulnaria acus</name>
    <dbReference type="NCBI Taxonomy" id="1436140"/>
    <lineage>
        <taxon>Eukaryota</taxon>
        <taxon>Sar</taxon>
        <taxon>Stramenopiles</taxon>
        <taxon>Ochrophyta</taxon>
        <taxon>Bacillariophyta</taxon>
        <taxon>Fragilariophyceae</taxon>
        <taxon>Fragilariophycidae</taxon>
        <taxon>Licmophorales</taxon>
        <taxon>Ulnariaceae</taxon>
        <taxon>Ulnaria</taxon>
    </lineage>
</organism>
<dbReference type="SMART" id="SM00874">
    <property type="entry name" value="B5"/>
    <property type="match status" value="1"/>
</dbReference>
<dbReference type="InterPro" id="IPR036690">
    <property type="entry name" value="Fdx_antiC-bd_sf"/>
</dbReference>
<evidence type="ECO:0000256" key="7">
    <source>
        <dbReference type="ARBA" id="ARBA00022842"/>
    </source>
</evidence>
<comment type="subunit">
    <text evidence="2 11">Tetramer of two alpha and two beta subunits.</text>
</comment>
<dbReference type="InterPro" id="IPR005121">
    <property type="entry name" value="Fdx_antiC-bd"/>
</dbReference>
<dbReference type="SUPFAM" id="SSF55681">
    <property type="entry name" value="Class II aaRS and biotin synthetases"/>
    <property type="match status" value="1"/>
</dbReference>
<evidence type="ECO:0000256" key="4">
    <source>
        <dbReference type="ARBA" id="ARBA00022723"/>
    </source>
</evidence>
<evidence type="ECO:0000256" key="2">
    <source>
        <dbReference type="ARBA" id="ARBA00011209"/>
    </source>
</evidence>
<evidence type="ECO:0000256" key="3">
    <source>
        <dbReference type="ARBA" id="ARBA00022598"/>
    </source>
</evidence>
<dbReference type="PANTHER" id="PTHR10947:SF0">
    <property type="entry name" value="PHENYLALANINE--TRNA LIGASE BETA SUBUNIT"/>
    <property type="match status" value="1"/>
</dbReference>
<dbReference type="InterPro" id="IPR005147">
    <property type="entry name" value="tRNA_synthase_B5-dom"/>
</dbReference>
<dbReference type="AlphaFoldDB" id="H2EUY6"/>
<dbReference type="Gene3D" id="3.30.70.380">
    <property type="entry name" value="Ferrodoxin-fold anticodon-binding domain"/>
    <property type="match status" value="1"/>
</dbReference>
<evidence type="ECO:0000256" key="1">
    <source>
        <dbReference type="ARBA" id="ARBA00008653"/>
    </source>
</evidence>
<feature type="binding site" evidence="11">
    <location>
        <position position="376"/>
    </location>
    <ligand>
        <name>Mg(2+)</name>
        <dbReference type="ChEBI" id="CHEBI:18420"/>
        <note>shared with alpha subunit</note>
    </ligand>
</feature>
<dbReference type="GO" id="GO:0009507">
    <property type="term" value="C:chloroplast"/>
    <property type="evidence" value="ECO:0007669"/>
    <property type="project" value="UniProtKB-SubCell"/>
</dbReference>
<dbReference type="RefSeq" id="YP_005089751.1">
    <property type="nucleotide sequence ID" value="NC_016731.1"/>
</dbReference>
<dbReference type="InterPro" id="IPR045864">
    <property type="entry name" value="aa-tRNA-synth_II/BPL/LPL"/>
</dbReference>
<dbReference type="Pfam" id="PF03483">
    <property type="entry name" value="B3_4"/>
    <property type="match status" value="1"/>
</dbReference>
<dbReference type="HAMAP" id="MF_00283">
    <property type="entry name" value="Phe_tRNA_synth_beta1"/>
    <property type="match status" value="1"/>
</dbReference>
<dbReference type="InterPro" id="IPR045060">
    <property type="entry name" value="Phe-tRNA-ligase_IIc_bsu"/>
</dbReference>
<keyword evidence="14" id="KW-0934">Plastid</keyword>
<dbReference type="Pfam" id="PF03484">
    <property type="entry name" value="B5"/>
    <property type="match status" value="1"/>
</dbReference>
<dbReference type="EC" id="6.1.1.20" evidence="11"/>
<keyword evidence="6 11" id="KW-0067">ATP-binding</keyword>
<evidence type="ECO:0000259" key="12">
    <source>
        <dbReference type="PROSITE" id="PS51447"/>
    </source>
</evidence>
<dbReference type="Gene3D" id="3.30.56.10">
    <property type="match status" value="2"/>
</dbReference>
<dbReference type="EMBL" id="JQ088178">
    <property type="protein sequence ID" value="AEX37876.1"/>
    <property type="molecule type" value="Genomic_DNA"/>
</dbReference>
<keyword evidence="9 11" id="KW-0030">Aminoacyl-tRNA synthetase</keyword>
<dbReference type="SUPFAM" id="SSF46955">
    <property type="entry name" value="Putative DNA-binding domain"/>
    <property type="match status" value="2"/>
</dbReference>
<evidence type="ECO:0000259" key="13">
    <source>
        <dbReference type="PROSITE" id="PS51483"/>
    </source>
</evidence>
<gene>
    <name evidence="14" type="primary">syfB</name>
    <name evidence="11" type="synonym">pheT</name>
</gene>
<dbReference type="InterPro" id="IPR020825">
    <property type="entry name" value="Phe-tRNA_synthase-like_B3/B4"/>
</dbReference>
<dbReference type="PROSITE" id="PS51447">
    <property type="entry name" value="FDX_ACB"/>
    <property type="match status" value="1"/>
</dbReference>
<comment type="cofactor">
    <cofactor evidence="11">
        <name>Mg(2+)</name>
        <dbReference type="ChEBI" id="CHEBI:18420"/>
    </cofactor>
    <text evidence="11">Binds 2 magnesium ions per tetramer.</text>
</comment>
<evidence type="ECO:0000313" key="14">
    <source>
        <dbReference type="EMBL" id="AEX37876.1"/>
    </source>
</evidence>
<comment type="subcellular location">
    <subcellularLocation>
        <location evidence="11">Plastid</location>
        <location evidence="11">Chloroplast</location>
    </subcellularLocation>
</comment>
<feature type="binding site" evidence="11">
    <location>
        <position position="372"/>
    </location>
    <ligand>
        <name>Mg(2+)</name>
        <dbReference type="ChEBI" id="CHEBI:18420"/>
        <note>shared with alpha subunit</note>
    </ligand>
</feature>
<evidence type="ECO:0000256" key="8">
    <source>
        <dbReference type="ARBA" id="ARBA00022917"/>
    </source>
</evidence>
<dbReference type="GeneID" id="11541712"/>
<dbReference type="GO" id="GO:0005524">
    <property type="term" value="F:ATP binding"/>
    <property type="evidence" value="ECO:0007669"/>
    <property type="project" value="UniProtKB-UniRule"/>
</dbReference>
<evidence type="ECO:0000256" key="10">
    <source>
        <dbReference type="ARBA" id="ARBA00049255"/>
    </source>
</evidence>
<dbReference type="NCBIfam" id="TIGR00472">
    <property type="entry name" value="pheT_bact"/>
    <property type="match status" value="1"/>
</dbReference>
<keyword evidence="4 11" id="KW-0479">Metal-binding</keyword>
<geneLocation type="chloroplast" evidence="14"/>
<keyword evidence="7 11" id="KW-0460">Magnesium</keyword>
<dbReference type="GO" id="GO:0000287">
    <property type="term" value="F:magnesium ion binding"/>
    <property type="evidence" value="ECO:0007669"/>
    <property type="project" value="UniProtKB-UniRule"/>
</dbReference>
<evidence type="ECO:0000256" key="9">
    <source>
        <dbReference type="ARBA" id="ARBA00023146"/>
    </source>
</evidence>
<dbReference type="Pfam" id="PF17759">
    <property type="entry name" value="tRNA_synthFbeta"/>
    <property type="match status" value="1"/>
</dbReference>
<dbReference type="SMART" id="SM00873">
    <property type="entry name" value="B3_4"/>
    <property type="match status" value="1"/>
</dbReference>
<dbReference type="PANTHER" id="PTHR10947">
    <property type="entry name" value="PHENYLALANYL-TRNA SYNTHETASE BETA CHAIN AND LEUCINE-RICH REPEAT-CONTAINING PROTEIN 47"/>
    <property type="match status" value="1"/>
</dbReference>
<feature type="domain" description="B5" evidence="13">
    <location>
        <begin position="300"/>
        <end position="388"/>
    </location>
</feature>
<dbReference type="GO" id="GO:0009328">
    <property type="term" value="C:phenylalanine-tRNA ligase complex"/>
    <property type="evidence" value="ECO:0007669"/>
    <property type="project" value="TreeGrafter"/>
</dbReference>
<dbReference type="SMART" id="SM00896">
    <property type="entry name" value="FDX-ACB"/>
    <property type="match status" value="1"/>
</dbReference>
<feature type="binding site" evidence="11">
    <location>
        <position position="366"/>
    </location>
    <ligand>
        <name>Mg(2+)</name>
        <dbReference type="ChEBI" id="CHEBI:18420"/>
        <note>shared with alpha subunit</note>
    </ligand>
</feature>
<sequence length="706" mass="81465">MQISLKWVNEIINIQNINLDYLIEKLTLAGFEVEEKIEVEENNIKTITLDISSTANRSDSLSINGISREMSTILDKPYKFSKYLEQNSNWQEKFSKYFVSSIEHSETSIFLAVTVKNLTNTNPPIWLTNKLKTCGITPQNNLSDYKSFILLETGYPLEFYDLCEIQSKINSIEFDLTLTNKIKNQKFTGNNNIEYNLTNSTLLVKANNEVISIAGLIPEIQFTPTKDTTALLIETAVFNSSFIRKQSRILGLRTDRSARYEKSIKNTELFNALYRLLGLLKISNPNLVCKLKTFSDILEEKPKCIKLSYPLINEILGPIKGSDKSSLNYISPILISKYLNRLKFSYEFKKSDLSWDVEIPYFRNDDITRSIDLIEEIGRIHGFNQFLTRLPKIQRIGLEDPSYKARKKLSSYFLNLGFNELIHYSLVGNQDLNQTPVKLINPLLIDSANLRMSLLPSLIKTIKENINQGNYYFDGYEYGHTYFYDKKVGFSEKEIISGIFGGTKIKNNWSESGNSLNWFRAKGKIEGLIKQLKISSTWKLASNPDYSNILHPYRSAELYLPNDKLLGIFGQINPILAAKLNISSELYLFEFDFDSIKNELETNKITIYKEYSLYPKIVKDLSFIIHRNISFSEIRNILLKNGTKFLNDIKFLDEYQSEFLPPNHISLCLQLIFQSQEKTLENKLIENIVKNLELVLVSHFKAELRS</sequence>
<protein>
    <recommendedName>
        <fullName evidence="11">Phenylalanine--tRNA ligase beta subunit, chloroplastic</fullName>
        <ecNumber evidence="11">6.1.1.20</ecNumber>
    </recommendedName>
    <alternativeName>
        <fullName evidence="11">Phenylalanyl-tRNA synthetase beta subunit</fullName>
        <shortName evidence="11">PheRS</shortName>
    </alternativeName>
</protein>
<evidence type="ECO:0000256" key="5">
    <source>
        <dbReference type="ARBA" id="ARBA00022741"/>
    </source>
</evidence>
<dbReference type="InterPro" id="IPR041616">
    <property type="entry name" value="PheRS_beta_core"/>
</dbReference>
<comment type="similarity">
    <text evidence="1 11">Belongs to the phenylalanyl-tRNA synthetase beta subunit family. Type 1 subfamily.</text>
</comment>
<accession>H2EUY6</accession>
<dbReference type="Pfam" id="PF03147">
    <property type="entry name" value="FDX-ACB"/>
    <property type="match status" value="1"/>
</dbReference>
<dbReference type="GO" id="GO:0006432">
    <property type="term" value="P:phenylalanyl-tRNA aminoacylation"/>
    <property type="evidence" value="ECO:0007669"/>
    <property type="project" value="UniProtKB-UniRule"/>
</dbReference>
<dbReference type="PROSITE" id="PS51483">
    <property type="entry name" value="B5"/>
    <property type="match status" value="1"/>
</dbReference>
<dbReference type="SUPFAM" id="SSF54991">
    <property type="entry name" value="Anticodon-binding domain of PheRS"/>
    <property type="match status" value="1"/>
</dbReference>
<dbReference type="SUPFAM" id="SSF56037">
    <property type="entry name" value="PheT/TilS domain"/>
    <property type="match status" value="1"/>
</dbReference>
<keyword evidence="5 11" id="KW-0547">Nucleotide-binding</keyword>
<dbReference type="InterPro" id="IPR009061">
    <property type="entry name" value="DNA-bd_dom_put_sf"/>
</dbReference>
<dbReference type="Gene3D" id="3.30.930.10">
    <property type="entry name" value="Bira Bifunctional Protein, Domain 2"/>
    <property type="match status" value="1"/>
</dbReference>
<keyword evidence="3 11" id="KW-0436">Ligase</keyword>
<name>H2EUY6_9STRA</name>
<dbReference type="GO" id="GO:0003723">
    <property type="term" value="F:RNA binding"/>
    <property type="evidence" value="ECO:0007669"/>
    <property type="project" value="InterPro"/>
</dbReference>
<keyword evidence="8 11" id="KW-0648">Protein biosynthesis</keyword>
<feature type="binding site" evidence="11">
    <location>
        <position position="375"/>
    </location>
    <ligand>
        <name>Mg(2+)</name>
        <dbReference type="ChEBI" id="CHEBI:18420"/>
        <note>shared with alpha subunit</note>
    </ligand>
</feature>
<dbReference type="GO" id="GO:0004826">
    <property type="term" value="F:phenylalanine-tRNA ligase activity"/>
    <property type="evidence" value="ECO:0007669"/>
    <property type="project" value="UniProtKB-UniRule"/>
</dbReference>
<evidence type="ECO:0000256" key="11">
    <source>
        <dbReference type="HAMAP-Rule" id="MF_00283"/>
    </source>
</evidence>
<reference evidence="14" key="1">
    <citation type="journal article" date="2012" name="Int J Biol">
        <title>Complete chloroplast genome sequence of freshwater araphid pennate diatom alga Synedra acus from Lake Baikal.</title>
        <authorList>
            <person name="Galachyants Y.P."/>
            <person name="Morozov A."/>
            <person name="Mardanov A.V."/>
            <person name="Beletsky A.V."/>
            <person name="Ravin N.V."/>
            <person name="Petrova D.P."/>
            <person name="Likhoshway Y.V."/>
        </authorList>
    </citation>
    <scope>NUCLEOTIDE SEQUENCE</scope>
    <source>
        <strain evidence="14">G9</strain>
    </source>
</reference>
<feature type="domain" description="FDX-ACB" evidence="12">
    <location>
        <begin position="612"/>
        <end position="705"/>
    </location>
</feature>
<evidence type="ECO:0000256" key="6">
    <source>
        <dbReference type="ARBA" id="ARBA00022840"/>
    </source>
</evidence>
<proteinExistence type="inferred from homology"/>
<keyword evidence="14" id="KW-0150">Chloroplast</keyword>
<dbReference type="InterPro" id="IPR005146">
    <property type="entry name" value="B3/B4_tRNA-bd"/>
</dbReference>